<proteinExistence type="inferred from homology"/>
<dbReference type="AlphaFoldDB" id="A0AAW5F8L7"/>
<evidence type="ECO:0000313" key="13">
    <source>
        <dbReference type="Proteomes" id="UP001203136"/>
    </source>
</evidence>
<dbReference type="CDD" id="cd04651">
    <property type="entry name" value="LbH_G1P_AT_C"/>
    <property type="match status" value="1"/>
</dbReference>
<dbReference type="EC" id="2.7.7.27" evidence="9"/>
<feature type="site" description="Could play a key role in the communication between the regulatory and the substrate sites" evidence="9">
    <location>
        <position position="61"/>
    </location>
</feature>
<keyword evidence="5 9" id="KW-0547">Nucleotide-binding</keyword>
<comment type="function">
    <text evidence="9">Involved in the biosynthesis of ADP-glucose, a building block required for the elongation reactions to produce glycogen. Catalyzes the reaction between ATP and alpha-D-glucose 1-phosphate (G1P) to produce pyrophosphate and ADP-Glc.</text>
</comment>
<evidence type="ECO:0000256" key="1">
    <source>
        <dbReference type="ARBA" id="ARBA00010443"/>
    </source>
</evidence>
<evidence type="ECO:0000256" key="9">
    <source>
        <dbReference type="HAMAP-Rule" id="MF_00624"/>
    </source>
</evidence>
<dbReference type="EMBL" id="JAINVB010000001">
    <property type="protein sequence ID" value="MCK0088218.1"/>
    <property type="molecule type" value="Genomic_DNA"/>
</dbReference>
<keyword evidence="7 9" id="KW-0320">Glycogen biosynthesis</keyword>
<feature type="binding site" evidence="9">
    <location>
        <begin position="181"/>
        <end position="182"/>
    </location>
    <ligand>
        <name>alpha-D-glucose 1-phosphate</name>
        <dbReference type="ChEBI" id="CHEBI:58601"/>
    </ligand>
</feature>
<dbReference type="InterPro" id="IPR011004">
    <property type="entry name" value="Trimer_LpxA-like_sf"/>
</dbReference>
<dbReference type="InterPro" id="IPR029044">
    <property type="entry name" value="Nucleotide-diphossugar_trans"/>
</dbReference>
<evidence type="ECO:0000256" key="2">
    <source>
        <dbReference type="ARBA" id="ARBA00022600"/>
    </source>
</evidence>
<evidence type="ECO:0000259" key="11">
    <source>
        <dbReference type="Pfam" id="PF24894"/>
    </source>
</evidence>
<evidence type="ECO:0000256" key="4">
    <source>
        <dbReference type="ARBA" id="ARBA00022695"/>
    </source>
</evidence>
<protein>
    <recommendedName>
        <fullName evidence="9">Glucose-1-phosphate adenylyltransferase</fullName>
        <ecNumber evidence="9">2.7.7.27</ecNumber>
    </recommendedName>
    <alternativeName>
        <fullName evidence="9">ADP-glucose pyrophosphorylase</fullName>
        <shortName evidence="9">ADPGlc PPase</shortName>
    </alternativeName>
    <alternativeName>
        <fullName evidence="9">ADP-glucose synthase</fullName>
    </alternativeName>
</protein>
<dbReference type="PROSITE" id="PS00808">
    <property type="entry name" value="ADP_GLC_PYROPHOSPH_1"/>
    <property type="match status" value="1"/>
</dbReference>
<dbReference type="HAMAP" id="MF_00624">
    <property type="entry name" value="GlgC"/>
    <property type="match status" value="1"/>
</dbReference>
<evidence type="ECO:0000256" key="6">
    <source>
        <dbReference type="ARBA" id="ARBA00022840"/>
    </source>
</evidence>
<comment type="catalytic activity">
    <reaction evidence="9">
        <text>alpha-D-glucose 1-phosphate + ATP + H(+) = ADP-alpha-D-glucose + diphosphate</text>
        <dbReference type="Rhea" id="RHEA:12120"/>
        <dbReference type="ChEBI" id="CHEBI:15378"/>
        <dbReference type="ChEBI" id="CHEBI:30616"/>
        <dbReference type="ChEBI" id="CHEBI:33019"/>
        <dbReference type="ChEBI" id="CHEBI:57498"/>
        <dbReference type="ChEBI" id="CHEBI:58601"/>
        <dbReference type="EC" id="2.7.7.27"/>
    </reaction>
</comment>
<dbReference type="Pfam" id="PF24894">
    <property type="entry name" value="Hexapep_GlmU"/>
    <property type="match status" value="1"/>
</dbReference>
<dbReference type="PANTHER" id="PTHR43523:SF2">
    <property type="entry name" value="GLUCOSE-1-PHOSPHATE ADENYLYLTRANSFERASE"/>
    <property type="match status" value="1"/>
</dbReference>
<gene>
    <name evidence="9" type="primary">glgC</name>
    <name evidence="12" type="ORF">K5I21_20585</name>
</gene>
<evidence type="ECO:0000256" key="7">
    <source>
        <dbReference type="ARBA" id="ARBA00023056"/>
    </source>
</evidence>
<comment type="caution">
    <text evidence="12">The sequence shown here is derived from an EMBL/GenBank/DDBJ whole genome shotgun (WGS) entry which is preliminary data.</text>
</comment>
<organism evidence="12 13">
    <name type="scientific">Clostridium symbiosum</name>
    <name type="common">Bacteroides symbiosus</name>
    <dbReference type="NCBI Taxonomy" id="1512"/>
    <lineage>
        <taxon>Bacteria</taxon>
        <taxon>Bacillati</taxon>
        <taxon>Bacillota</taxon>
        <taxon>Clostridia</taxon>
        <taxon>Lachnospirales</taxon>
        <taxon>Lachnospiraceae</taxon>
        <taxon>Otoolea</taxon>
    </lineage>
</organism>
<comment type="similarity">
    <text evidence="1 9">Belongs to the bacterial/plant glucose-1-phosphate adenylyltransferase family.</text>
</comment>
<feature type="binding site" evidence="9">
    <location>
        <position position="101"/>
    </location>
    <ligand>
        <name>alpha-D-glucose 1-phosphate</name>
        <dbReference type="ChEBI" id="CHEBI:58601"/>
    </ligand>
</feature>
<feature type="domain" description="Glucose-1-phosphate adenylyltransferase/Bifunctional protein GlmU-like C-terminal hexapeptide" evidence="11">
    <location>
        <begin position="289"/>
        <end position="362"/>
    </location>
</feature>
<evidence type="ECO:0000256" key="3">
    <source>
        <dbReference type="ARBA" id="ARBA00022679"/>
    </source>
</evidence>
<dbReference type="InterPro" id="IPR005835">
    <property type="entry name" value="NTP_transferase_dom"/>
</dbReference>
<comment type="subunit">
    <text evidence="9">Homotetramer.</text>
</comment>
<dbReference type="InterPro" id="IPR023049">
    <property type="entry name" value="GlgC_bac"/>
</dbReference>
<sequence>MVIKKEMIAMLLAGGQGSRLGVLTQKVAKPAVSFGGKYRIIDFPLSNCINSGVDTVGVLTQYQPLRLNAHIGIGIPWDLDRNVGGVTVLPPYEKSKGSDWYTGTANAIYQNLEYMENYNPEYVLILSGDHIYKMDYEVMLEYHKANNADVTIAAMQVPIEEASRFGIVITDDNNRITEFEEKPDNPRSNLASMGIYIFSWPVLKDALIKLSEEPGCDFGKHIIPFCHEASKKIFAYEYNGYWKDVGTLGSYWEANMELIDIIPEFNLYEEYWKIYTKSDIIPPQYISENSKIERSIIGEGTEVYGEISNSVIGAGVTIGEGAVVRDSIIMKGSVIGAGAVVDKAIIAEDVTVGEGAVLGEGEMAPSKYDPKVYQFELVVVGERSTIPAGVRIGRNTAISGETTPDDYHGGVLESGDYIIKAGGVQ</sequence>
<keyword evidence="3 9" id="KW-0808">Transferase</keyword>
<dbReference type="GO" id="GO:0005978">
    <property type="term" value="P:glycogen biosynthetic process"/>
    <property type="evidence" value="ECO:0007669"/>
    <property type="project" value="UniProtKB-UniRule"/>
</dbReference>
<dbReference type="Pfam" id="PF00483">
    <property type="entry name" value="NTP_transferase"/>
    <property type="match status" value="1"/>
</dbReference>
<keyword evidence="4 9" id="KW-0548">Nucleotidyltransferase</keyword>
<dbReference type="InterPro" id="IPR005836">
    <property type="entry name" value="ADP_Glu_pyroP_CS"/>
</dbReference>
<dbReference type="SUPFAM" id="SSF51161">
    <property type="entry name" value="Trimeric LpxA-like enzymes"/>
    <property type="match status" value="1"/>
</dbReference>
<dbReference type="NCBIfam" id="NF003670">
    <property type="entry name" value="PRK05293.1"/>
    <property type="match status" value="1"/>
</dbReference>
<dbReference type="InterPro" id="IPR011831">
    <property type="entry name" value="ADP-Glc_PPase"/>
</dbReference>
<feature type="site" description="Could play a key role in the communication between the regulatory and the substrate sites" evidence="9">
    <location>
        <position position="100"/>
    </location>
</feature>
<dbReference type="PROSITE" id="PS00810">
    <property type="entry name" value="ADP_GLC_PYROPHOSPH_3"/>
    <property type="match status" value="1"/>
</dbReference>
<evidence type="ECO:0000256" key="8">
    <source>
        <dbReference type="ARBA" id="ARBA00023277"/>
    </source>
</evidence>
<keyword evidence="8 9" id="KW-0119">Carbohydrate metabolism</keyword>
<feature type="domain" description="Nucleotidyl transferase" evidence="10">
    <location>
        <begin position="9"/>
        <end position="258"/>
    </location>
</feature>
<evidence type="ECO:0000256" key="5">
    <source>
        <dbReference type="ARBA" id="ARBA00022741"/>
    </source>
</evidence>
<dbReference type="Gene3D" id="2.160.10.10">
    <property type="entry name" value="Hexapeptide repeat proteins"/>
    <property type="match status" value="1"/>
</dbReference>
<keyword evidence="6 9" id="KW-0067">ATP-binding</keyword>
<evidence type="ECO:0000259" key="10">
    <source>
        <dbReference type="Pfam" id="PF00483"/>
    </source>
</evidence>
<dbReference type="Gene3D" id="3.90.550.10">
    <property type="entry name" value="Spore Coat Polysaccharide Biosynthesis Protein SpsA, Chain A"/>
    <property type="match status" value="1"/>
</dbReference>
<dbReference type="CDD" id="cd02508">
    <property type="entry name" value="ADP_Glucose_PP"/>
    <property type="match status" value="1"/>
</dbReference>
<feature type="binding site" evidence="9">
    <location>
        <position position="192"/>
    </location>
    <ligand>
        <name>alpha-D-glucose 1-phosphate</name>
        <dbReference type="ChEBI" id="CHEBI:58601"/>
    </ligand>
</feature>
<dbReference type="Proteomes" id="UP001203136">
    <property type="component" value="Unassembled WGS sequence"/>
</dbReference>
<dbReference type="PROSITE" id="PS00809">
    <property type="entry name" value="ADP_GLC_PYROPHOSPH_2"/>
    <property type="match status" value="1"/>
</dbReference>
<name>A0AAW5F8L7_CLOSY</name>
<comment type="pathway">
    <text evidence="9">Glycan biosynthesis; glycogen biosynthesis.</text>
</comment>
<dbReference type="PANTHER" id="PTHR43523">
    <property type="entry name" value="GLUCOSE-1-PHOSPHATE ADENYLYLTRANSFERASE-RELATED"/>
    <property type="match status" value="1"/>
</dbReference>
<dbReference type="InterPro" id="IPR056818">
    <property type="entry name" value="GlmU/GlgC-like_hexapep"/>
</dbReference>
<dbReference type="GO" id="GO:0005524">
    <property type="term" value="F:ATP binding"/>
    <property type="evidence" value="ECO:0007669"/>
    <property type="project" value="UniProtKB-KW"/>
</dbReference>
<dbReference type="GO" id="GO:0008878">
    <property type="term" value="F:glucose-1-phosphate adenylyltransferase activity"/>
    <property type="evidence" value="ECO:0007669"/>
    <property type="project" value="UniProtKB-UniRule"/>
</dbReference>
<evidence type="ECO:0000313" key="12">
    <source>
        <dbReference type="EMBL" id="MCK0088218.1"/>
    </source>
</evidence>
<accession>A0AAW5F8L7</accession>
<dbReference type="NCBIfam" id="TIGR02091">
    <property type="entry name" value="glgC"/>
    <property type="match status" value="1"/>
</dbReference>
<keyword evidence="2 9" id="KW-0321">Glycogen metabolism</keyword>
<feature type="binding site" evidence="9">
    <location>
        <position position="166"/>
    </location>
    <ligand>
        <name>alpha-D-glucose 1-phosphate</name>
        <dbReference type="ChEBI" id="CHEBI:58601"/>
    </ligand>
</feature>
<dbReference type="SUPFAM" id="SSF53448">
    <property type="entry name" value="Nucleotide-diphospho-sugar transferases"/>
    <property type="match status" value="1"/>
</dbReference>
<reference evidence="12" key="1">
    <citation type="journal article" date="2022" name="Cell Host Microbe">
        <title>Colonization of the live biotherapeutic product VE303 and modulation of the microbiota and metabolites in healthy volunteers.</title>
        <authorList>
            <person name="Dsouza M."/>
            <person name="Menon R."/>
            <person name="Crossette E."/>
            <person name="Bhattarai S.K."/>
            <person name="Schneider J."/>
            <person name="Kim Y.G."/>
            <person name="Reddy S."/>
            <person name="Caballero S."/>
            <person name="Felix C."/>
            <person name="Cornacchione L."/>
            <person name="Hendrickson J."/>
            <person name="Watson A.R."/>
            <person name="Minot S.S."/>
            <person name="Greenfield N."/>
            <person name="Schopf L."/>
            <person name="Szabady R."/>
            <person name="Patarroyo J."/>
            <person name="Smith W."/>
            <person name="Harrison P."/>
            <person name="Kuijper E.J."/>
            <person name="Kelly C.P."/>
            <person name="Olle B."/>
            <person name="Bobilev D."/>
            <person name="Silber J.L."/>
            <person name="Bucci V."/>
            <person name="Roberts B."/>
            <person name="Faith J."/>
            <person name="Norman J.M."/>
        </authorList>
    </citation>
    <scope>NUCLEOTIDE SEQUENCE</scope>
    <source>
        <strain evidence="12">VE303-04</strain>
    </source>
</reference>